<dbReference type="PANTHER" id="PTHR43481">
    <property type="entry name" value="FRUCTOSE-1-PHOSPHATE PHOSPHATASE"/>
    <property type="match status" value="1"/>
</dbReference>
<dbReference type="NCBIfam" id="TIGR01509">
    <property type="entry name" value="HAD-SF-IA-v3"/>
    <property type="match status" value="1"/>
</dbReference>
<name>A0A420XKN9_9ACTN</name>
<keyword evidence="2" id="KW-1185">Reference proteome</keyword>
<dbReference type="InterPro" id="IPR006439">
    <property type="entry name" value="HAD-SF_hydro_IA"/>
</dbReference>
<dbReference type="SUPFAM" id="SSF56784">
    <property type="entry name" value="HAD-like"/>
    <property type="match status" value="1"/>
</dbReference>
<dbReference type="FunCoup" id="A0A420XKN9">
    <property type="interactions" value="21"/>
</dbReference>
<reference evidence="1 2" key="1">
    <citation type="submission" date="2018-10" db="EMBL/GenBank/DDBJ databases">
        <title>Genomic Encyclopedia of Archaeal and Bacterial Type Strains, Phase II (KMG-II): from individual species to whole genera.</title>
        <authorList>
            <person name="Goeker M."/>
        </authorList>
    </citation>
    <scope>NUCLEOTIDE SEQUENCE [LARGE SCALE GENOMIC DNA]</scope>
    <source>
        <strain evidence="1 2">RP-AC37</strain>
    </source>
</reference>
<protein>
    <submittedName>
        <fullName evidence="1">Sugar-phosphatase</fullName>
    </submittedName>
</protein>
<dbReference type="GO" id="GO:0050308">
    <property type="term" value="F:sugar-phosphatase activity"/>
    <property type="evidence" value="ECO:0007669"/>
    <property type="project" value="TreeGrafter"/>
</dbReference>
<accession>A0A420XKN9</accession>
<dbReference type="InterPro" id="IPR036412">
    <property type="entry name" value="HAD-like_sf"/>
</dbReference>
<evidence type="ECO:0000313" key="2">
    <source>
        <dbReference type="Proteomes" id="UP000281955"/>
    </source>
</evidence>
<dbReference type="InterPro" id="IPR023214">
    <property type="entry name" value="HAD_sf"/>
</dbReference>
<dbReference type="AlphaFoldDB" id="A0A420XKN9"/>
<evidence type="ECO:0000313" key="1">
    <source>
        <dbReference type="EMBL" id="RKS68475.1"/>
    </source>
</evidence>
<comment type="caution">
    <text evidence="1">The sequence shown here is derived from an EMBL/GenBank/DDBJ whole genome shotgun (WGS) entry which is preliminary data.</text>
</comment>
<dbReference type="InterPro" id="IPR051806">
    <property type="entry name" value="HAD-like_SPP"/>
</dbReference>
<dbReference type="EMBL" id="RBWV01000016">
    <property type="protein sequence ID" value="RKS68475.1"/>
    <property type="molecule type" value="Genomic_DNA"/>
</dbReference>
<dbReference type="InterPro" id="IPR023198">
    <property type="entry name" value="PGP-like_dom2"/>
</dbReference>
<dbReference type="Gene3D" id="1.10.150.240">
    <property type="entry name" value="Putative phosphatase, domain 2"/>
    <property type="match status" value="1"/>
</dbReference>
<dbReference type="RefSeq" id="WP_121194867.1">
    <property type="nucleotide sequence ID" value="NZ_RBWV01000016.1"/>
</dbReference>
<dbReference type="OrthoDB" id="9800058at2"/>
<sequence length="218" mass="22173">MTGPARRAVLFDVDGVLLDSYAVYRAVWDRWAGDHGLDPAAVWSETHGRRGLDTITTVAPHLDAAAELDRLQGYLAEQAPTMPAYPGAASLLSALPAGSWAVVTSGVDELVRASFAAAGVPAPGVVVDAHRVERGKPDPQGYLLAARELDVPPESCVVVEDAPAGVTAGRAAGMAVLGVATTHPPAALLAAGAARVVADLPTAAPLLVAWVLVGAAVA</sequence>
<dbReference type="Proteomes" id="UP000281955">
    <property type="component" value="Unassembled WGS sequence"/>
</dbReference>
<dbReference type="Gene3D" id="3.40.50.1000">
    <property type="entry name" value="HAD superfamily/HAD-like"/>
    <property type="match status" value="1"/>
</dbReference>
<gene>
    <name evidence="1" type="ORF">CLV35_3602</name>
</gene>
<dbReference type="SFLD" id="SFLDS00003">
    <property type="entry name" value="Haloacid_Dehalogenase"/>
    <property type="match status" value="1"/>
</dbReference>
<organism evidence="1 2">
    <name type="scientific">Motilibacter peucedani</name>
    <dbReference type="NCBI Taxonomy" id="598650"/>
    <lineage>
        <taxon>Bacteria</taxon>
        <taxon>Bacillati</taxon>
        <taxon>Actinomycetota</taxon>
        <taxon>Actinomycetes</taxon>
        <taxon>Motilibacterales</taxon>
        <taxon>Motilibacteraceae</taxon>
        <taxon>Motilibacter</taxon>
    </lineage>
</organism>
<dbReference type="PANTHER" id="PTHR43481:SF4">
    <property type="entry name" value="GLYCEROL-1-PHOSPHATE PHOSPHOHYDROLASE 1-RELATED"/>
    <property type="match status" value="1"/>
</dbReference>
<dbReference type="Pfam" id="PF00702">
    <property type="entry name" value="Hydrolase"/>
    <property type="match status" value="1"/>
</dbReference>
<dbReference type="InParanoid" id="A0A420XKN9"/>
<proteinExistence type="predicted"/>
<dbReference type="SFLD" id="SFLDG01129">
    <property type="entry name" value="C1.5:_HAD__Beta-PGM__Phosphata"/>
    <property type="match status" value="1"/>
</dbReference>